<dbReference type="Proteomes" id="UP000041254">
    <property type="component" value="Unassembled WGS sequence"/>
</dbReference>
<feature type="binding site" evidence="8">
    <location>
        <position position="54"/>
    </location>
    <ligand>
        <name>S-adenosyl-L-methionine</name>
        <dbReference type="ChEBI" id="CHEBI:59789"/>
    </ligand>
</feature>
<dbReference type="InterPro" id="IPR029063">
    <property type="entry name" value="SAM-dependent_MTases_sf"/>
</dbReference>
<evidence type="ECO:0000256" key="5">
    <source>
        <dbReference type="ARBA" id="ARBA00022691"/>
    </source>
</evidence>
<evidence type="ECO:0000256" key="6">
    <source>
        <dbReference type="ARBA" id="ARBA00022694"/>
    </source>
</evidence>
<feature type="active site" description="Proton acceptor" evidence="8">
    <location>
        <position position="170"/>
    </location>
</feature>
<keyword evidence="12" id="KW-1185">Reference proteome</keyword>
<feature type="binding site" evidence="8">
    <location>
        <position position="130"/>
    </location>
    <ligand>
        <name>S-adenosyl-L-methionine</name>
        <dbReference type="ChEBI" id="CHEBI:59789"/>
    </ligand>
</feature>
<feature type="binding site" evidence="8">
    <location>
        <position position="56"/>
    </location>
    <ligand>
        <name>S-adenosyl-L-methionine</name>
        <dbReference type="ChEBI" id="CHEBI:59789"/>
    </ligand>
</feature>
<dbReference type="Gene3D" id="3.40.50.150">
    <property type="entry name" value="Vaccinia Virus protein VP39"/>
    <property type="match status" value="1"/>
</dbReference>
<dbReference type="GO" id="GO:0006364">
    <property type="term" value="P:rRNA processing"/>
    <property type="evidence" value="ECO:0007669"/>
    <property type="project" value="UniProtKB-KW"/>
</dbReference>
<keyword evidence="3 8" id="KW-0489">Methyltransferase</keyword>
<accession>A0A0G4ESG6</accession>
<dbReference type="OMA" id="FIVCLNF"/>
<dbReference type="HAMAP" id="MF_03162">
    <property type="entry name" value="RNA_methyltr_E_TRM7"/>
    <property type="match status" value="1"/>
</dbReference>
<dbReference type="InterPro" id="IPR050082">
    <property type="entry name" value="RNA_methyltr_RlmE"/>
</dbReference>
<comment type="subcellular location">
    <subcellularLocation>
        <location evidence="8">Cytoplasm</location>
    </subcellularLocation>
</comment>
<evidence type="ECO:0000256" key="3">
    <source>
        <dbReference type="ARBA" id="ARBA00022603"/>
    </source>
</evidence>
<proteinExistence type="inferred from homology"/>
<evidence type="ECO:0000313" key="12">
    <source>
        <dbReference type="Proteomes" id="UP000041254"/>
    </source>
</evidence>
<evidence type="ECO:0000313" key="11">
    <source>
        <dbReference type="EMBL" id="CEM00626.1"/>
    </source>
</evidence>
<gene>
    <name evidence="11" type="ORF">Vbra_12895</name>
</gene>
<dbReference type="GO" id="GO:0106340">
    <property type="term" value="F:tRNA (guanosine(34)-2'-O)-methyltransferase activity"/>
    <property type="evidence" value="ECO:0007669"/>
    <property type="project" value="UniProtKB-ARBA"/>
</dbReference>
<evidence type="ECO:0000256" key="4">
    <source>
        <dbReference type="ARBA" id="ARBA00022679"/>
    </source>
</evidence>
<dbReference type="InterPro" id="IPR002877">
    <property type="entry name" value="RNA_MeTrfase_FtsJ_dom"/>
</dbReference>
<dbReference type="VEuPathDB" id="CryptoDB:Vbra_12895"/>
<keyword evidence="5 8" id="KW-0949">S-adenosyl-L-methionine</keyword>
<comment type="similarity">
    <text evidence="8">Belongs to the class I-like SAM-binding methyltransferase superfamily. RNA methyltransferase RlmE family. TRM7 subfamily.</text>
</comment>
<dbReference type="GO" id="GO:0002181">
    <property type="term" value="P:cytoplasmic translation"/>
    <property type="evidence" value="ECO:0007669"/>
    <property type="project" value="UniProtKB-UniRule"/>
</dbReference>
<evidence type="ECO:0000256" key="2">
    <source>
        <dbReference type="ARBA" id="ARBA00022552"/>
    </source>
</evidence>
<dbReference type="FunCoup" id="A0A0G4ESG6">
    <property type="interactions" value="608"/>
</dbReference>
<keyword evidence="1 8" id="KW-0963">Cytoplasm</keyword>
<feature type="domain" description="Ribosomal RNA methyltransferase FtsJ" evidence="10">
    <location>
        <begin position="21"/>
        <end position="213"/>
    </location>
</feature>
<sequence length="304" mass="33075">MGKLSKDRRDIFYRRAKEEGYRARSAYKLLQLDDHFDLFTPATRRVVDLCAAPGSWSQVCRDRLVKRHSDAAAKGDDDEHGPPLIVSVDLQEMAPLDGVVTLQGDITSPSTASAILSHFDGNLADMVLCDGAPDVTGMHDLDEYIQSQLLLSALRITTALLRPGGTMVAKVFRGENAPLLYAQLQVLFRQVSCCKPASSRNSSFEAFVVCRDFIGRQPEGSGGGWGGGSFNDWAEELMRQVDAKGGMAVVPFVSCGDLTGDLDADRNYPLDEAHEFRPPVQPPLSASYLPPRAANDGKQADDDG</sequence>
<dbReference type="HAMAP" id="MF_01547">
    <property type="entry name" value="RNA_methyltr_E"/>
    <property type="match status" value="1"/>
</dbReference>
<protein>
    <recommendedName>
        <fullName evidence="8">Putative tRNA (cytidine(32)/guanosine(34)-2'-O)-methyltransferase</fullName>
        <ecNumber evidence="8">2.1.1.205</ecNumber>
    </recommendedName>
    <alternativeName>
        <fullName evidence="8">2'-O-ribose RNA methyltransferase TRM7 homolog</fullName>
    </alternativeName>
</protein>
<dbReference type="PhylomeDB" id="A0A0G4ESG6"/>
<evidence type="ECO:0000256" key="1">
    <source>
        <dbReference type="ARBA" id="ARBA00022490"/>
    </source>
</evidence>
<reference evidence="11 12" key="1">
    <citation type="submission" date="2014-11" db="EMBL/GenBank/DDBJ databases">
        <authorList>
            <person name="Zhu J."/>
            <person name="Qi W."/>
            <person name="Song R."/>
        </authorList>
    </citation>
    <scope>NUCLEOTIDE SEQUENCE [LARGE SCALE GENOMIC DNA]</scope>
</reference>
<comment type="catalytic activity">
    <reaction evidence="7 8">
        <text>cytidine(32)/guanosine(34) in tRNA + 2 S-adenosyl-L-methionine = 2'-O-methylcytidine(32)/2'-O-methylguanosine(34) in tRNA + 2 S-adenosyl-L-homocysteine + 2 H(+)</text>
        <dbReference type="Rhea" id="RHEA:42396"/>
        <dbReference type="Rhea" id="RHEA-COMP:10246"/>
        <dbReference type="Rhea" id="RHEA-COMP:10247"/>
        <dbReference type="ChEBI" id="CHEBI:15378"/>
        <dbReference type="ChEBI" id="CHEBI:57856"/>
        <dbReference type="ChEBI" id="CHEBI:59789"/>
        <dbReference type="ChEBI" id="CHEBI:74269"/>
        <dbReference type="ChEBI" id="CHEBI:74445"/>
        <dbReference type="ChEBI" id="CHEBI:74495"/>
        <dbReference type="ChEBI" id="CHEBI:82748"/>
        <dbReference type="EC" id="2.1.1.205"/>
    </reaction>
</comment>
<keyword evidence="4 8" id="KW-0808">Transferase</keyword>
<dbReference type="AlphaFoldDB" id="A0A0G4ESG6"/>
<dbReference type="InterPro" id="IPR028590">
    <property type="entry name" value="RNA_methyltr_E_TRM7"/>
</dbReference>
<dbReference type="EC" id="2.1.1.205" evidence="8"/>
<dbReference type="GO" id="GO:0002128">
    <property type="term" value="P:tRNA nucleoside ribose methylation"/>
    <property type="evidence" value="ECO:0007669"/>
    <property type="project" value="UniProtKB-UniRule"/>
</dbReference>
<dbReference type="FunFam" id="3.40.50.150:FF:000220">
    <property type="entry name" value="CAMK protein kinase"/>
    <property type="match status" value="1"/>
</dbReference>
<name>A0A0G4ESG6_VITBC</name>
<dbReference type="InParanoid" id="A0A0G4ESG6"/>
<dbReference type="GO" id="GO:0005737">
    <property type="term" value="C:cytoplasm"/>
    <property type="evidence" value="ECO:0007669"/>
    <property type="project" value="UniProtKB-SubCell"/>
</dbReference>
<dbReference type="EMBL" id="CDMY01000295">
    <property type="protein sequence ID" value="CEM00626.1"/>
    <property type="molecule type" value="Genomic_DNA"/>
</dbReference>
<dbReference type="OrthoDB" id="289250at2759"/>
<feature type="binding site" evidence="8">
    <location>
        <position position="89"/>
    </location>
    <ligand>
        <name>S-adenosyl-L-methionine</name>
        <dbReference type="ChEBI" id="CHEBI:59789"/>
    </ligand>
</feature>
<dbReference type="Pfam" id="PF01728">
    <property type="entry name" value="FtsJ"/>
    <property type="match status" value="1"/>
</dbReference>
<feature type="region of interest" description="Disordered" evidence="9">
    <location>
        <begin position="273"/>
        <end position="304"/>
    </location>
</feature>
<organism evidence="11 12">
    <name type="scientific">Vitrella brassicaformis (strain CCMP3155)</name>
    <dbReference type="NCBI Taxonomy" id="1169540"/>
    <lineage>
        <taxon>Eukaryota</taxon>
        <taxon>Sar</taxon>
        <taxon>Alveolata</taxon>
        <taxon>Colpodellida</taxon>
        <taxon>Vitrellaceae</taxon>
        <taxon>Vitrella</taxon>
    </lineage>
</organism>
<dbReference type="InterPro" id="IPR015507">
    <property type="entry name" value="rRNA-MeTfrase_E"/>
</dbReference>
<dbReference type="SUPFAM" id="SSF53335">
    <property type="entry name" value="S-adenosyl-L-methionine-dependent methyltransferases"/>
    <property type="match status" value="1"/>
</dbReference>
<keyword evidence="2" id="KW-0698">rRNA processing</keyword>
<comment type="function">
    <text evidence="8">Methylates the 2'-O-ribose of nucleotides at positions 32 and 34 of the tRNA anticodon loop of substrate tRNAs.</text>
</comment>
<evidence type="ECO:0000256" key="9">
    <source>
        <dbReference type="SAM" id="MobiDB-lite"/>
    </source>
</evidence>
<dbReference type="PANTHER" id="PTHR10920:SF12">
    <property type="entry name" value="TRNA (CYTIDINE(32)_GUANOSINE(34)-2'-O)-METHYLTRANSFERASE-RELATED"/>
    <property type="match status" value="1"/>
</dbReference>
<evidence type="ECO:0000256" key="7">
    <source>
        <dbReference type="ARBA" id="ARBA00048902"/>
    </source>
</evidence>
<dbReference type="PANTHER" id="PTHR10920">
    <property type="entry name" value="RIBOSOMAL RNA METHYLTRANSFERASE"/>
    <property type="match status" value="1"/>
</dbReference>
<feature type="binding site" evidence="8">
    <location>
        <position position="105"/>
    </location>
    <ligand>
        <name>S-adenosyl-L-methionine</name>
        <dbReference type="ChEBI" id="CHEBI:59789"/>
    </ligand>
</feature>
<keyword evidence="6 8" id="KW-0819">tRNA processing</keyword>
<dbReference type="STRING" id="1169540.A0A0G4ESG6"/>
<evidence type="ECO:0000256" key="8">
    <source>
        <dbReference type="HAMAP-Rule" id="MF_03162"/>
    </source>
</evidence>
<evidence type="ECO:0000259" key="10">
    <source>
        <dbReference type="Pfam" id="PF01728"/>
    </source>
</evidence>